<accession>A0ABT1CRH9</accession>
<name>A0ABT1CRH9_9HYPH</name>
<protein>
    <recommendedName>
        <fullName evidence="3">HEAT repeat domain-containing protein</fullName>
    </recommendedName>
</protein>
<evidence type="ECO:0008006" key="3">
    <source>
        <dbReference type="Google" id="ProtNLM"/>
    </source>
</evidence>
<dbReference type="EMBL" id="JAAAML010000001">
    <property type="protein sequence ID" value="MCO6408211.1"/>
    <property type="molecule type" value="Genomic_DNA"/>
</dbReference>
<evidence type="ECO:0000313" key="2">
    <source>
        <dbReference type="Proteomes" id="UP001320715"/>
    </source>
</evidence>
<sequence>MSLESELRTWDRKSVKAIIQIHENNAADEDLMDRLVTLAGTQDLETGATWLLKHRLENALDRLDPDLTLKLVALLPGLSDWEAKLHCLQIFPHIAFSGPSKETAWRFVLACSQEPNKFVRAWAYSGLHQLALDHPTYREQARAVLEAAERSETAPSVKVRLRRVLEQGLPEGPA</sequence>
<organism evidence="1 2">
    <name type="scientific">Hoeflea alexandrii</name>
    <dbReference type="NCBI Taxonomy" id="288436"/>
    <lineage>
        <taxon>Bacteria</taxon>
        <taxon>Pseudomonadati</taxon>
        <taxon>Pseudomonadota</taxon>
        <taxon>Alphaproteobacteria</taxon>
        <taxon>Hyphomicrobiales</taxon>
        <taxon>Rhizobiaceae</taxon>
        <taxon>Hoeflea</taxon>
    </lineage>
</organism>
<dbReference type="Proteomes" id="UP001320715">
    <property type="component" value="Unassembled WGS sequence"/>
</dbReference>
<gene>
    <name evidence="1" type="ORF">GTW23_08510</name>
</gene>
<proteinExistence type="predicted"/>
<keyword evidence="2" id="KW-1185">Reference proteome</keyword>
<evidence type="ECO:0000313" key="1">
    <source>
        <dbReference type="EMBL" id="MCO6408211.1"/>
    </source>
</evidence>
<dbReference type="SUPFAM" id="SSF48371">
    <property type="entry name" value="ARM repeat"/>
    <property type="match status" value="1"/>
</dbReference>
<dbReference type="InterPro" id="IPR016024">
    <property type="entry name" value="ARM-type_fold"/>
</dbReference>
<comment type="caution">
    <text evidence="1">The sequence shown here is derived from an EMBL/GenBank/DDBJ whole genome shotgun (WGS) entry which is preliminary data.</text>
</comment>
<reference evidence="1 2" key="1">
    <citation type="submission" date="2020-01" db="EMBL/GenBank/DDBJ databases">
        <title>Genomes of bacteria type strains.</title>
        <authorList>
            <person name="Chen J."/>
            <person name="Zhu S."/>
            <person name="Yang J."/>
        </authorList>
    </citation>
    <scope>NUCLEOTIDE SEQUENCE [LARGE SCALE GENOMIC DNA]</scope>
    <source>
        <strain evidence="1 2">DSM 16655</strain>
    </source>
</reference>
<dbReference type="RefSeq" id="WP_252915393.1">
    <property type="nucleotide sequence ID" value="NZ_JAAAML010000001.1"/>
</dbReference>